<keyword evidence="2" id="KW-1133">Transmembrane helix</keyword>
<feature type="transmembrane region" description="Helical" evidence="2">
    <location>
        <begin position="42"/>
        <end position="65"/>
    </location>
</feature>
<evidence type="ECO:0000313" key="3">
    <source>
        <dbReference type="EMBL" id="QIS18204.1"/>
    </source>
</evidence>
<dbReference type="AlphaFoldDB" id="A0A6G9YYB2"/>
<keyword evidence="2" id="KW-0812">Transmembrane</keyword>
<name>A0A6G9YYB2_9NOCA</name>
<accession>A0A6G9YYB2</accession>
<evidence type="ECO:0000256" key="2">
    <source>
        <dbReference type="SAM" id="Phobius"/>
    </source>
</evidence>
<sequence>MTWFLLIFGAVLILVGLFVDLKKWWPTSAGWQYRNPDAVEPSGAYFVIQRIGTVIAGCALIFFGVRVGAVEPAASGPHVSPRQAVDKVAANLGTSITYNVYSGEFSPSKADTVKRALRSAVDDAIHRVNEENGSSNLLSITAVVDNGEDHAYTLSVSSDQGFCLGIHAPSAGTQYSGVGPNLDGSPSAPDPLGESVKGETFITTHITEGACNSG</sequence>
<keyword evidence="2" id="KW-0472">Membrane</keyword>
<evidence type="ECO:0000256" key="1">
    <source>
        <dbReference type="SAM" id="MobiDB-lite"/>
    </source>
</evidence>
<dbReference type="RefSeq" id="WP_167485524.1">
    <property type="nucleotide sequence ID" value="NZ_CP046173.1"/>
</dbReference>
<proteinExistence type="predicted"/>
<dbReference type="Proteomes" id="UP000500953">
    <property type="component" value="Chromosome"/>
</dbReference>
<reference evidence="3 4" key="1">
    <citation type="journal article" date="2019" name="ACS Chem. Biol.">
        <title>Identification and Mobilization of a Cryptic Antibiotic Biosynthesis Gene Locus from a Human-Pathogenic Nocardia Isolate.</title>
        <authorList>
            <person name="Herisse M."/>
            <person name="Ishida K."/>
            <person name="Porter J.L."/>
            <person name="Howden B."/>
            <person name="Hertweck C."/>
            <person name="Stinear T.P."/>
            <person name="Pidot S.J."/>
        </authorList>
    </citation>
    <scope>NUCLEOTIDE SEQUENCE [LARGE SCALE GENOMIC DNA]</scope>
    <source>
        <strain evidence="3 4">AUSMDU00012715</strain>
    </source>
</reference>
<protein>
    <submittedName>
        <fullName evidence="3">Uncharacterized protein</fullName>
    </submittedName>
</protein>
<evidence type="ECO:0000313" key="4">
    <source>
        <dbReference type="Proteomes" id="UP000500953"/>
    </source>
</evidence>
<organism evidence="3 4">
    <name type="scientific">Nocardia terpenica</name>
    <dbReference type="NCBI Taxonomy" id="455432"/>
    <lineage>
        <taxon>Bacteria</taxon>
        <taxon>Bacillati</taxon>
        <taxon>Actinomycetota</taxon>
        <taxon>Actinomycetes</taxon>
        <taxon>Mycobacteriales</taxon>
        <taxon>Nocardiaceae</taxon>
        <taxon>Nocardia</taxon>
    </lineage>
</organism>
<gene>
    <name evidence="3" type="ORF">F6W96_07715</name>
</gene>
<dbReference type="EMBL" id="CP046173">
    <property type="protein sequence ID" value="QIS18204.1"/>
    <property type="molecule type" value="Genomic_DNA"/>
</dbReference>
<feature type="region of interest" description="Disordered" evidence="1">
    <location>
        <begin position="175"/>
        <end position="194"/>
    </location>
</feature>